<dbReference type="NCBIfam" id="TIGR01733">
    <property type="entry name" value="AA-adenyl-dom"/>
    <property type="match status" value="1"/>
</dbReference>
<keyword evidence="5" id="KW-0045">Antibiotic biosynthesis</keyword>
<comment type="caution">
    <text evidence="7">The sequence shown here is derived from an EMBL/GenBank/DDBJ whole genome shotgun (WGS) entry which is preliminary data.</text>
</comment>
<proteinExistence type="inferred from homology"/>
<dbReference type="CDD" id="cd19534">
    <property type="entry name" value="E_NRPS"/>
    <property type="match status" value="1"/>
</dbReference>
<dbReference type="Pfam" id="PF00668">
    <property type="entry name" value="Condensation"/>
    <property type="match status" value="3"/>
</dbReference>
<accession>A0A7W1WR97</accession>
<dbReference type="Gene3D" id="3.30.559.30">
    <property type="entry name" value="Nonribosomal peptide synthetase, condensation domain"/>
    <property type="match status" value="2"/>
</dbReference>
<dbReference type="Gene3D" id="3.30.300.30">
    <property type="match status" value="1"/>
</dbReference>
<dbReference type="Pfam" id="PF13193">
    <property type="entry name" value="AMP-binding_C"/>
    <property type="match status" value="1"/>
</dbReference>
<comment type="cofactor">
    <cofactor evidence="1">
        <name>pantetheine 4'-phosphate</name>
        <dbReference type="ChEBI" id="CHEBI:47942"/>
    </cofactor>
</comment>
<dbReference type="Gene3D" id="3.30.559.10">
    <property type="entry name" value="Chloramphenicol acetyltransferase-like domain"/>
    <property type="match status" value="3"/>
</dbReference>
<dbReference type="FunFam" id="2.30.38.10:FF:000001">
    <property type="entry name" value="Non-ribosomal peptide synthetase PvdI"/>
    <property type="match status" value="1"/>
</dbReference>
<organism evidence="7 8">
    <name type="scientific">Paenactinomyces guangxiensis</name>
    <dbReference type="NCBI Taxonomy" id="1490290"/>
    <lineage>
        <taxon>Bacteria</taxon>
        <taxon>Bacillati</taxon>
        <taxon>Bacillota</taxon>
        <taxon>Bacilli</taxon>
        <taxon>Bacillales</taxon>
        <taxon>Thermoactinomycetaceae</taxon>
        <taxon>Paenactinomyces</taxon>
    </lineage>
</organism>
<dbReference type="InterPro" id="IPR000873">
    <property type="entry name" value="AMP-dep_synth/lig_dom"/>
</dbReference>
<dbReference type="EMBL" id="JACEIQ010000008">
    <property type="protein sequence ID" value="MBA4494619.1"/>
    <property type="molecule type" value="Genomic_DNA"/>
</dbReference>
<dbReference type="GO" id="GO:0017000">
    <property type="term" value="P:antibiotic biosynthetic process"/>
    <property type="evidence" value="ECO:0007669"/>
    <property type="project" value="UniProtKB-KW"/>
</dbReference>
<dbReference type="SUPFAM" id="SSF56801">
    <property type="entry name" value="Acetyl-CoA synthetase-like"/>
    <property type="match status" value="1"/>
</dbReference>
<keyword evidence="8" id="KW-1185">Reference proteome</keyword>
<dbReference type="InterPro" id="IPR010060">
    <property type="entry name" value="NRPS_synth"/>
</dbReference>
<dbReference type="Gene3D" id="1.10.1200.10">
    <property type="entry name" value="ACP-like"/>
    <property type="match status" value="1"/>
</dbReference>
<dbReference type="InterPro" id="IPR009081">
    <property type="entry name" value="PP-bd_ACP"/>
</dbReference>
<dbReference type="Pfam" id="PF00550">
    <property type="entry name" value="PP-binding"/>
    <property type="match status" value="1"/>
</dbReference>
<dbReference type="GO" id="GO:0043041">
    <property type="term" value="P:amino acid activation for nonribosomal peptide biosynthetic process"/>
    <property type="evidence" value="ECO:0007669"/>
    <property type="project" value="UniProtKB-ARBA"/>
</dbReference>
<dbReference type="InterPro" id="IPR010071">
    <property type="entry name" value="AA_adenyl_dom"/>
</dbReference>
<evidence type="ECO:0000256" key="2">
    <source>
        <dbReference type="ARBA" id="ARBA00006432"/>
    </source>
</evidence>
<dbReference type="PANTHER" id="PTHR45398:SF1">
    <property type="entry name" value="ENZYME, PUTATIVE (JCVI)-RELATED"/>
    <property type="match status" value="1"/>
</dbReference>
<evidence type="ECO:0000313" key="8">
    <source>
        <dbReference type="Proteomes" id="UP000535491"/>
    </source>
</evidence>
<dbReference type="FunFam" id="3.30.559.10:FF:000012">
    <property type="entry name" value="Non-ribosomal peptide synthetase"/>
    <property type="match status" value="1"/>
</dbReference>
<dbReference type="FunFam" id="3.40.50.980:FF:000001">
    <property type="entry name" value="Non-ribosomal peptide synthetase"/>
    <property type="match status" value="1"/>
</dbReference>
<dbReference type="CDD" id="cd17651">
    <property type="entry name" value="A_NRPS_VisG_like"/>
    <property type="match status" value="1"/>
</dbReference>
<reference evidence="7 8" key="1">
    <citation type="submission" date="2020-07" db="EMBL/GenBank/DDBJ databases">
        <authorList>
            <person name="Feng H."/>
        </authorList>
    </citation>
    <scope>NUCLEOTIDE SEQUENCE [LARGE SCALE GENOMIC DNA]</scope>
    <source>
        <strain evidence="8">s-10</strain>
    </source>
</reference>
<dbReference type="PROSITE" id="PS00012">
    <property type="entry name" value="PHOSPHOPANTETHEINE"/>
    <property type="match status" value="1"/>
</dbReference>
<evidence type="ECO:0000256" key="1">
    <source>
        <dbReference type="ARBA" id="ARBA00001957"/>
    </source>
</evidence>
<evidence type="ECO:0000313" key="7">
    <source>
        <dbReference type="EMBL" id="MBA4494619.1"/>
    </source>
</evidence>
<dbReference type="CDD" id="cd19531">
    <property type="entry name" value="LCL_NRPS-like"/>
    <property type="match status" value="1"/>
</dbReference>
<dbReference type="FunFam" id="3.30.300.30:FF:000010">
    <property type="entry name" value="Enterobactin synthetase component F"/>
    <property type="match status" value="1"/>
</dbReference>
<dbReference type="GO" id="GO:0044550">
    <property type="term" value="P:secondary metabolite biosynthetic process"/>
    <property type="evidence" value="ECO:0007669"/>
    <property type="project" value="UniProtKB-ARBA"/>
</dbReference>
<dbReference type="InterPro" id="IPR025110">
    <property type="entry name" value="AMP-bd_C"/>
</dbReference>
<dbReference type="GO" id="GO:0008610">
    <property type="term" value="P:lipid biosynthetic process"/>
    <property type="evidence" value="ECO:0007669"/>
    <property type="project" value="UniProtKB-ARBA"/>
</dbReference>
<comment type="similarity">
    <text evidence="2">Belongs to the ATP-dependent AMP-binding enzyme family.</text>
</comment>
<dbReference type="InterPro" id="IPR045851">
    <property type="entry name" value="AMP-bd_C_sf"/>
</dbReference>
<protein>
    <submittedName>
        <fullName evidence="7">Amino acid adenylation domain-containing protein</fullName>
    </submittedName>
</protein>
<feature type="domain" description="Carrier" evidence="6">
    <location>
        <begin position="1000"/>
        <end position="1074"/>
    </location>
</feature>
<dbReference type="PANTHER" id="PTHR45398">
    <property type="match status" value="1"/>
</dbReference>
<evidence type="ECO:0000256" key="4">
    <source>
        <dbReference type="ARBA" id="ARBA00022553"/>
    </source>
</evidence>
<sequence length="1738" mass="196647">MEVTCYGVSSNTFPGKSTEAAPLQPIPRNDDTGLPLSYAQQRLWFFDRLLPQSAIYNIPVAFQLYGALQGDLIEKSLNEIIKRHEVLRTTFIEQDGRAIQLVHDDMILSLDTLDLRDLSALEKEKEVKRLAQEDAATAFELSQGPLMRAHLIQLEEKEFVLLLNMHHIVSDGYSMDIFVDELTALYESFKKGESPSLPGLPIQYADYAVWQRETLEGKLLEKQLSYWKKQLSGSEPLLALPTDRPRPAVQTYDGAHLSFTIPDDVAAKLRALSRQEGVTLFMTLMAAFKCLLYRYTGQKDILVGTPVAGRTCEEIEGLIGFFVNTLVIRTQVSDDSTFLELLGGIRETALDAFANQEIPFEKLVDELQIERSLSRSPLFQVMFSLQNASTGVRQLDEISVKPLEFTMNQTAKFDLSLTMIETENGLKGVFEYSTDLFDSTTMERMAAHMSTLLQSIAQQPRQNISVLPIMHDEEKKQLLTEWNQTSVDYPRGKTVHQLFAEMAAQWPDRPAVVASDANITYAELDRRANQLANYLRKQGVGYETPVGICMERSVEMFIGLLGILKAGAAYVPMDPSYPQERLAFMMRDARMPVVLTQEDLKVKLSPEDGTLICLDRDWPMIAEESERAPEEETAAEHLAYVIYTSGSTGLPKGVEIEHGSLLNLVEWHQRTYGVTVDSRATQMAGTAFDASVWEIWPYLTKGSTLLLPPEEIRLVPEQLRDWLVESGVTISFLPTPLAESMLSLEWPADAPLRYLLTGGDKLHHYPSEEVPFTLVNHYGPTENTVVATAGVVPVQAGQTAAPSIGRPIDNVQVYVLDEHMQPVPVGVPGELYISGNSLARGYLNRPDLTAERFLPHPFSAEPGARLYKTGDVVRYLPDGSLEFIGRGDHQTSIRGFRVELGEIETVLYGHPAVRETVVLAREDVPGIKRLAAYLVTEEEQEVQADDLRAYLKEKLPEYMVPSAFVMMDRLPLTPNGKVDRSALPVPDYSQKPGSDGGFVAPETFVEKKLAEIWREVLGVEEVGIHDNFFELGGDSILSIQIVSKANQAGLHLTPKQLFENQTIAEIAATVMVDNALRETVAEQGEVTGTLPLTPIQQWFFEQELVHVDHWNQSVMLKLNQPLDIPILEQALHCILKHHDGLRLRFRQVDGKREQYNEGLTDSVPLWVENLSAMSETEQKHRMVEVTDKAQASLSLSEGPLMRAVYFKLAPEHKDQLFIAIHHLAVDGVSWRIILEDLHNLCQQLRYNQKVQLPAKTTSFKQWAHALEQYAKTVDVDEYWVAIQPESLPVLLADNPEGSNTEADVEQITLSLDAEETKALLQTVPAAYRTQINDVLLSALTKVICRWTGKKTMYLTLEGHGREDIIEGIDLSRTVGWFTSMYPVLLQLDHGKSWGDTLKSVKEQLRSIPNKGIPYGICRYLGEDQEGMERLKLLPQPQISFNYLGQFDQGQSEHSLFELIPNWSVSNVKGDEKRAHLIDIIGSVTNEQLQVTWMFSRDIFKYSTLEAVALDYMEALRGIITHCRTEEAGGYTPSDFPLAKLGQRSIDRHLGCDHQIDDVYPLTPLQEGMLFHSLYAQEEGDYVVQLVMKLSNDLDISAFEQAWKKVVNRHAVLRTSFVWEAVEKPHQIVHKQVEVCVEHHDWRHVPIDQLEERLLVYLTEDRKRNFDIVQAPLMRWGLFRLNDGYRFIWSFHNALLDGWSVPLVLKDWQMFYRAIYEGKEAKLKNVPPFASYIAWLQRV</sequence>
<name>A0A7W1WR97_9BACL</name>
<dbReference type="Proteomes" id="UP000535491">
    <property type="component" value="Unassembled WGS sequence"/>
</dbReference>
<dbReference type="InterPro" id="IPR036736">
    <property type="entry name" value="ACP-like_sf"/>
</dbReference>
<dbReference type="InterPro" id="IPR023213">
    <property type="entry name" value="CAT-like_dom_sf"/>
</dbReference>
<dbReference type="InterPro" id="IPR020845">
    <property type="entry name" value="AMP-binding_CS"/>
</dbReference>
<dbReference type="Gene3D" id="2.30.38.10">
    <property type="entry name" value="Luciferase, Domain 3"/>
    <property type="match status" value="1"/>
</dbReference>
<gene>
    <name evidence="7" type="ORF">H1191_09905</name>
</gene>
<dbReference type="SUPFAM" id="SSF52777">
    <property type="entry name" value="CoA-dependent acyltransferases"/>
    <property type="match status" value="5"/>
</dbReference>
<dbReference type="GO" id="GO:0003824">
    <property type="term" value="F:catalytic activity"/>
    <property type="evidence" value="ECO:0007669"/>
    <property type="project" value="InterPro"/>
</dbReference>
<dbReference type="NCBIfam" id="TIGR01720">
    <property type="entry name" value="NRPS-para261"/>
    <property type="match status" value="1"/>
</dbReference>
<evidence type="ECO:0000259" key="6">
    <source>
        <dbReference type="PROSITE" id="PS50075"/>
    </source>
</evidence>
<dbReference type="PROSITE" id="PS50075">
    <property type="entry name" value="CARRIER"/>
    <property type="match status" value="1"/>
</dbReference>
<evidence type="ECO:0000256" key="3">
    <source>
        <dbReference type="ARBA" id="ARBA00022450"/>
    </source>
</evidence>
<dbReference type="InterPro" id="IPR001242">
    <property type="entry name" value="Condensation_dom"/>
</dbReference>
<keyword evidence="3" id="KW-0596">Phosphopantetheine</keyword>
<dbReference type="InterPro" id="IPR006162">
    <property type="entry name" value="Ppantetheine_attach_site"/>
</dbReference>
<evidence type="ECO:0000256" key="5">
    <source>
        <dbReference type="ARBA" id="ARBA00023194"/>
    </source>
</evidence>
<keyword evidence="4" id="KW-0597">Phosphoprotein</keyword>
<dbReference type="Pfam" id="PF00501">
    <property type="entry name" value="AMP-binding"/>
    <property type="match status" value="1"/>
</dbReference>
<dbReference type="PROSITE" id="PS00455">
    <property type="entry name" value="AMP_BINDING"/>
    <property type="match status" value="1"/>
</dbReference>
<dbReference type="SUPFAM" id="SSF47336">
    <property type="entry name" value="ACP-like"/>
    <property type="match status" value="1"/>
</dbReference>
<dbReference type="FunFam" id="1.10.1200.10:FF:000005">
    <property type="entry name" value="Nonribosomal peptide synthetase 1"/>
    <property type="match status" value="1"/>
</dbReference>
<dbReference type="FunFam" id="3.40.50.12780:FF:000012">
    <property type="entry name" value="Non-ribosomal peptide synthetase"/>
    <property type="match status" value="1"/>
</dbReference>
<dbReference type="Gene3D" id="3.40.50.980">
    <property type="match status" value="2"/>
</dbReference>